<reference evidence="1 2" key="1">
    <citation type="submission" date="2024-03" db="EMBL/GenBank/DDBJ databases">
        <title>Novel species of the genus Variovorax.</title>
        <authorList>
            <person name="Liu Q."/>
            <person name="Xin Y.-H."/>
        </authorList>
    </citation>
    <scope>NUCLEOTIDE SEQUENCE [LARGE SCALE GENOMIC DNA]</scope>
    <source>
        <strain evidence="1 2">KACC 18899</strain>
    </source>
</reference>
<keyword evidence="2" id="KW-1185">Reference proteome</keyword>
<sequence>MTGSLPRVGNAVQALNAQRQRELDSRRLAKSILSPTEVAGKYSAARMLTTTLGGTVRPITSADLMAFKKSVAAMGDKARQGITAAEALGLSRPSDVQRAREQIHYSMIARMQAGKLHIVTDSGPQSKVTRHHVNVEAVQYASALAQPGTPLAAATWLVKQSALKFECDCEHFRYFLRFVATAGGWVAGRPEHGFPKLKNPGLDGACCKHLARTLSDLQQSAGIRQRIATMIAEDRARIDRPGKARPKVFTVTQREAEAMLPKRARTIRVPADAPRRVTLAPTASQQDIALALKTYAGRSDANSKAIARALAALAAHGVGARA</sequence>
<protein>
    <recommendedName>
        <fullName evidence="3">SWIM-type domain-containing protein</fullName>
    </recommendedName>
</protein>
<dbReference type="EMBL" id="JBBKZU010000004">
    <property type="protein sequence ID" value="MEJ8811826.1"/>
    <property type="molecule type" value="Genomic_DNA"/>
</dbReference>
<evidence type="ECO:0000313" key="2">
    <source>
        <dbReference type="Proteomes" id="UP001365846"/>
    </source>
</evidence>
<comment type="caution">
    <text evidence="1">The sequence shown here is derived from an EMBL/GenBank/DDBJ whole genome shotgun (WGS) entry which is preliminary data.</text>
</comment>
<evidence type="ECO:0008006" key="3">
    <source>
        <dbReference type="Google" id="ProtNLM"/>
    </source>
</evidence>
<dbReference type="RefSeq" id="WP_340357090.1">
    <property type="nucleotide sequence ID" value="NZ_JBBKZU010000004.1"/>
</dbReference>
<dbReference type="Proteomes" id="UP001365846">
    <property type="component" value="Unassembled WGS sequence"/>
</dbReference>
<organism evidence="1 2">
    <name type="scientific">Variovorax ureilyticus</name>
    <dbReference type="NCBI Taxonomy" id="1836198"/>
    <lineage>
        <taxon>Bacteria</taxon>
        <taxon>Pseudomonadati</taxon>
        <taxon>Pseudomonadota</taxon>
        <taxon>Betaproteobacteria</taxon>
        <taxon>Burkholderiales</taxon>
        <taxon>Comamonadaceae</taxon>
        <taxon>Variovorax</taxon>
    </lineage>
</organism>
<name>A0ABU8VEB2_9BURK</name>
<gene>
    <name evidence="1" type="ORF">WKW77_12165</name>
</gene>
<evidence type="ECO:0000313" key="1">
    <source>
        <dbReference type="EMBL" id="MEJ8811826.1"/>
    </source>
</evidence>
<proteinExistence type="predicted"/>
<accession>A0ABU8VEB2</accession>